<proteinExistence type="predicted"/>
<protein>
    <submittedName>
        <fullName evidence="1">Putative LRR containing protein</fullName>
    </submittedName>
</protein>
<evidence type="ECO:0000313" key="2">
    <source>
        <dbReference type="Proteomes" id="UP000011185"/>
    </source>
</evidence>
<dbReference type="AlphaFoldDB" id="L7JTI2"/>
<dbReference type="VEuPathDB" id="MicrosporidiaDB:THOM_2719"/>
<evidence type="ECO:0000313" key="1">
    <source>
        <dbReference type="EMBL" id="ELQ74356.1"/>
    </source>
</evidence>
<reference evidence="1 2" key="1">
    <citation type="journal article" date="2012" name="PLoS Pathog.">
        <title>The genome of the obligate intracellular parasite Trachipleistophora hominis: new insights into microsporidian genome dynamics and reductive evolution.</title>
        <authorList>
            <person name="Heinz E."/>
            <person name="Williams T.A."/>
            <person name="Nakjang S."/>
            <person name="Noel C.J."/>
            <person name="Swan D.C."/>
            <person name="Goldberg A.V."/>
            <person name="Harris S.R."/>
            <person name="Weinmaier T."/>
            <person name="Markert S."/>
            <person name="Becher D."/>
            <person name="Bernhardt J."/>
            <person name="Dagan T."/>
            <person name="Hacker C."/>
            <person name="Lucocq J.M."/>
            <person name="Schweder T."/>
            <person name="Rattei T."/>
            <person name="Hall N."/>
            <person name="Hirt R.P."/>
            <person name="Embley T.M."/>
        </authorList>
    </citation>
    <scope>NUCLEOTIDE SEQUENCE [LARGE SCALE GENOMIC DNA]</scope>
</reference>
<name>L7JTI2_TRAHO</name>
<gene>
    <name evidence="1" type="ORF">THOM_2719</name>
</gene>
<keyword evidence="2" id="KW-1185">Reference proteome</keyword>
<dbReference type="InParanoid" id="L7JTI2"/>
<dbReference type="Proteomes" id="UP000011185">
    <property type="component" value="Unassembled WGS sequence"/>
</dbReference>
<dbReference type="EMBL" id="JH994045">
    <property type="protein sequence ID" value="ELQ74356.1"/>
    <property type="molecule type" value="Genomic_DNA"/>
</dbReference>
<organism evidence="1 2">
    <name type="scientific">Trachipleistophora hominis</name>
    <name type="common">Microsporidian parasite</name>
    <dbReference type="NCBI Taxonomy" id="72359"/>
    <lineage>
        <taxon>Eukaryota</taxon>
        <taxon>Fungi</taxon>
        <taxon>Fungi incertae sedis</taxon>
        <taxon>Microsporidia</taxon>
        <taxon>Pleistophoridae</taxon>
        <taxon>Trachipleistophora</taxon>
    </lineage>
</organism>
<sequence>MNNSLPDITNIIIKWILCFCNERESADTDIILCDNLEDYNIVNIFNPFSEHILKDEAIANLEIRDYDIQNDSLRIFQQNVQPHTNYNISNYNMEVVDEHELAKRRNTKVSNEVDTIGYRCRYRTIQIPLTKFLFMKVVKLKMNSDEKFSDDELYKVIDCLLNLLNDELPFLRIFAQQLIADTKLCDRLCVIGKEQIKKEEGTLPKNVSYHMKQESAIYTIQNSFSIYSMDGFGAAAVFSNDSTVRPHLRANLRCLDCFSKPSYLRMDGRFVIHNHEILAKMYESAAPTFSLNVDVDFSDVFYEMARTFADESYSNERIVEKLS</sequence>
<dbReference type="HOGENOM" id="CLU_057187_0_0_1"/>
<accession>L7JTI2</accession>